<dbReference type="Proteomes" id="UP000199111">
    <property type="component" value="Unassembled WGS sequence"/>
</dbReference>
<dbReference type="AlphaFoldDB" id="A0A1I3GWY5"/>
<dbReference type="EMBL" id="FOQY01000002">
    <property type="protein sequence ID" value="SFI27830.1"/>
    <property type="molecule type" value="Genomic_DNA"/>
</dbReference>
<evidence type="ECO:0000256" key="1">
    <source>
        <dbReference type="SAM" id="MobiDB-lite"/>
    </source>
</evidence>
<evidence type="ECO:0000313" key="2">
    <source>
        <dbReference type="EMBL" id="SFI27830.1"/>
    </source>
</evidence>
<reference evidence="3" key="1">
    <citation type="submission" date="2016-10" db="EMBL/GenBank/DDBJ databases">
        <authorList>
            <person name="Varghese N."/>
            <person name="Submissions S."/>
        </authorList>
    </citation>
    <scope>NUCLEOTIDE SEQUENCE [LARGE SCALE GENOMIC DNA]</scope>
    <source>
        <strain evidence="3">CGMCC 4.2126</strain>
    </source>
</reference>
<name>A0A1I3GWY5_9ACTN</name>
<accession>A0A1I3GWY5</accession>
<organism evidence="2 3">
    <name type="scientific">Streptosporangium canum</name>
    <dbReference type="NCBI Taxonomy" id="324952"/>
    <lineage>
        <taxon>Bacteria</taxon>
        <taxon>Bacillati</taxon>
        <taxon>Actinomycetota</taxon>
        <taxon>Actinomycetes</taxon>
        <taxon>Streptosporangiales</taxon>
        <taxon>Streptosporangiaceae</taxon>
        <taxon>Streptosporangium</taxon>
    </lineage>
</organism>
<dbReference type="GeneID" id="96296591"/>
<evidence type="ECO:0000313" key="3">
    <source>
        <dbReference type="Proteomes" id="UP000199111"/>
    </source>
</evidence>
<dbReference type="RefSeq" id="WP_218158584.1">
    <property type="nucleotide sequence ID" value="NZ_FOQY01000002.1"/>
</dbReference>
<feature type="region of interest" description="Disordered" evidence="1">
    <location>
        <begin position="175"/>
        <end position="245"/>
    </location>
</feature>
<sequence length="245" mass="26932">MNEISVVAGGHRDFMTVRHMVLRGSQEQIGRALAEEARANAGWRPTETDPLINRARWTWFERNWPQHHARLNGVAAAFGVNPDDDTLRLDDISGLPAGSACSAAWCPPPHATDGRGRIARNYDFFTLSAPDLMATLGGGQPMGIGLPMASRPYVITTIPDDGLASAVLTMSDLEGDRRPAVGQRPAPGAGRRVHAGRPRRTLADPVAQRVRSGPAHHERPLLPRRRPVRQRPPLPGDLLWRRRMT</sequence>
<feature type="compositionally biased region" description="Basic residues" evidence="1">
    <location>
        <begin position="191"/>
        <end position="200"/>
    </location>
</feature>
<protein>
    <submittedName>
        <fullName evidence="2">Uncharacterized protein</fullName>
    </submittedName>
</protein>
<keyword evidence="3" id="KW-1185">Reference proteome</keyword>
<gene>
    <name evidence="2" type="ORF">SAMN05216275_102251</name>
</gene>
<proteinExistence type="predicted"/>